<comment type="caution">
    <text evidence="5">The sequence shown here is derived from an EMBL/GenBank/DDBJ whole genome shotgun (WGS) entry which is preliminary data.</text>
</comment>
<protein>
    <submittedName>
        <fullName evidence="5">PaaI family thioesterase</fullName>
        <ecNumber evidence="5">3.1.2.-</ecNumber>
    </submittedName>
</protein>
<dbReference type="RefSeq" id="WP_330432864.1">
    <property type="nucleotide sequence ID" value="NZ_JAZDUF010000003.1"/>
</dbReference>
<dbReference type="PANTHER" id="PTHR12418:SF19">
    <property type="entry name" value="ACYL-COENZYME A THIOESTERASE THEM4"/>
    <property type="match status" value="1"/>
</dbReference>
<keyword evidence="3" id="KW-0276">Fatty acid metabolism</keyword>
<dbReference type="CDD" id="cd03443">
    <property type="entry name" value="PaaI_thioesterase"/>
    <property type="match status" value="1"/>
</dbReference>
<evidence type="ECO:0000256" key="3">
    <source>
        <dbReference type="ARBA" id="ARBA00022832"/>
    </source>
</evidence>
<keyword evidence="1" id="KW-0963">Cytoplasm</keyword>
<dbReference type="Proteomes" id="UP001347146">
    <property type="component" value="Unassembled WGS sequence"/>
</dbReference>
<dbReference type="InterPro" id="IPR052365">
    <property type="entry name" value="THEM4/THEM5_acyl-CoA_thioest"/>
</dbReference>
<dbReference type="InterPro" id="IPR029069">
    <property type="entry name" value="HotDog_dom_sf"/>
</dbReference>
<reference evidence="5 6" key="1">
    <citation type="submission" date="2024-01" db="EMBL/GenBank/DDBJ databases">
        <title>Draft genome sequence of Gordonia sp. LSe1-13.</title>
        <authorList>
            <person name="Suphannarot A."/>
            <person name="Mingma R."/>
        </authorList>
    </citation>
    <scope>NUCLEOTIDE SEQUENCE [LARGE SCALE GENOMIC DNA]</scope>
    <source>
        <strain evidence="5 6">LSe1-13</strain>
    </source>
</reference>
<sequence length="218" mass="23557">MEFTLEDISDDEISRRRDLYEPLTASVRELVDAVIRTEVDDDSVREAHRLVQAAVETLRAEQIDGSYGVRFSADLQGMPWGNAVIGLRNAIAPPVQTVRDSDGRVTADFTLGAAYEGPSDCVHGGICAMVLDHVLGDAGSADDVPCYTGTISLRFLRPTPLGSLHAEAVIVERDGRKKIVQGSLSDAQGQTVTAEGVFIVPKNWDGPMPRKARRPGEA</sequence>
<accession>A0ABU7MF25</accession>
<dbReference type="GO" id="GO:0016787">
    <property type="term" value="F:hydrolase activity"/>
    <property type="evidence" value="ECO:0007669"/>
    <property type="project" value="UniProtKB-KW"/>
</dbReference>
<dbReference type="Gene3D" id="3.10.129.10">
    <property type="entry name" value="Hotdog Thioesterase"/>
    <property type="match status" value="1"/>
</dbReference>
<evidence type="ECO:0000313" key="5">
    <source>
        <dbReference type="EMBL" id="MEE3851181.1"/>
    </source>
</evidence>
<proteinExistence type="predicted"/>
<evidence type="ECO:0000313" key="6">
    <source>
        <dbReference type="Proteomes" id="UP001347146"/>
    </source>
</evidence>
<keyword evidence="2 5" id="KW-0378">Hydrolase</keyword>
<evidence type="ECO:0000256" key="2">
    <source>
        <dbReference type="ARBA" id="ARBA00022801"/>
    </source>
</evidence>
<keyword evidence="6" id="KW-1185">Reference proteome</keyword>
<gene>
    <name evidence="5" type="ORF">VZC37_12605</name>
</gene>
<dbReference type="EC" id="3.1.2.-" evidence="5"/>
<evidence type="ECO:0000256" key="1">
    <source>
        <dbReference type="ARBA" id="ARBA00022490"/>
    </source>
</evidence>
<name>A0ABU7MF25_9ACTN</name>
<dbReference type="PANTHER" id="PTHR12418">
    <property type="entry name" value="ACYL-COENZYME A THIOESTERASE THEM4"/>
    <property type="match status" value="1"/>
</dbReference>
<evidence type="ECO:0000256" key="4">
    <source>
        <dbReference type="ARBA" id="ARBA00023098"/>
    </source>
</evidence>
<dbReference type="EMBL" id="JAZDUF010000003">
    <property type="protein sequence ID" value="MEE3851181.1"/>
    <property type="molecule type" value="Genomic_DNA"/>
</dbReference>
<keyword evidence="4" id="KW-0443">Lipid metabolism</keyword>
<organism evidence="5 6">
    <name type="scientific">Gordonia sesuvii</name>
    <dbReference type="NCBI Taxonomy" id="3116777"/>
    <lineage>
        <taxon>Bacteria</taxon>
        <taxon>Bacillati</taxon>
        <taxon>Actinomycetota</taxon>
        <taxon>Actinomycetes</taxon>
        <taxon>Mycobacteriales</taxon>
        <taxon>Gordoniaceae</taxon>
        <taxon>Gordonia</taxon>
    </lineage>
</organism>
<dbReference type="SUPFAM" id="SSF54637">
    <property type="entry name" value="Thioesterase/thiol ester dehydrase-isomerase"/>
    <property type="match status" value="1"/>
</dbReference>